<accession>A0A2R8A842</accession>
<dbReference type="RefSeq" id="WP_108780926.1">
    <property type="nucleotide sequence ID" value="NZ_OMKW01000001.1"/>
</dbReference>
<organism evidence="9 10">
    <name type="scientific">Pontivivens insulae</name>
    <dbReference type="NCBI Taxonomy" id="1639689"/>
    <lineage>
        <taxon>Bacteria</taxon>
        <taxon>Pseudomonadati</taxon>
        <taxon>Pseudomonadota</taxon>
        <taxon>Alphaproteobacteria</taxon>
        <taxon>Rhodobacterales</taxon>
        <taxon>Paracoccaceae</taxon>
        <taxon>Pontivivens</taxon>
    </lineage>
</organism>
<feature type="transmembrane region" description="Helical" evidence="8">
    <location>
        <begin position="7"/>
        <end position="29"/>
    </location>
</feature>
<keyword evidence="5" id="KW-0133">Cell shape</keyword>
<feature type="transmembrane region" description="Helical" evidence="8">
    <location>
        <begin position="103"/>
        <end position="126"/>
    </location>
</feature>
<sequence length="168" mass="18152">MKVALRIVALIFSGLVCTVIAMIPFVPALPSITSPDLLAALCCFWVMRRPETAPLPVIFLLGLAADLLLMRPVGLGALVLVLMTEALRTQVVALRDVSRFVEWMIFAAFFTLATLGMLGVIWVTFAEVPPLGAMAQRIVLTVACYPLVGVVVRVLFGVTRRTASGVRV</sequence>
<feature type="transmembrane region" description="Helical" evidence="8">
    <location>
        <begin position="138"/>
        <end position="158"/>
    </location>
</feature>
<evidence type="ECO:0000313" key="9">
    <source>
        <dbReference type="EMBL" id="SPF28198.1"/>
    </source>
</evidence>
<comment type="similarity">
    <text evidence="2">Belongs to the MreD family.</text>
</comment>
<evidence type="ECO:0000256" key="3">
    <source>
        <dbReference type="ARBA" id="ARBA00022475"/>
    </source>
</evidence>
<evidence type="ECO:0000256" key="7">
    <source>
        <dbReference type="ARBA" id="ARBA00023136"/>
    </source>
</evidence>
<dbReference type="InterPro" id="IPR007227">
    <property type="entry name" value="Cell_shape_determining_MreD"/>
</dbReference>
<keyword evidence="6 8" id="KW-1133">Transmembrane helix</keyword>
<keyword evidence="4 8" id="KW-0812">Transmembrane</keyword>
<name>A0A2R8A842_9RHOB</name>
<evidence type="ECO:0000256" key="6">
    <source>
        <dbReference type="ARBA" id="ARBA00022989"/>
    </source>
</evidence>
<reference evidence="9 10" key="1">
    <citation type="submission" date="2018-03" db="EMBL/GenBank/DDBJ databases">
        <authorList>
            <person name="Keele B.F."/>
        </authorList>
    </citation>
    <scope>NUCLEOTIDE SEQUENCE [LARGE SCALE GENOMIC DNA]</scope>
    <source>
        <strain evidence="9 10">CeCT 8812</strain>
    </source>
</reference>
<keyword evidence="7 8" id="KW-0472">Membrane</keyword>
<dbReference type="OrthoDB" id="7629477at2"/>
<evidence type="ECO:0008006" key="11">
    <source>
        <dbReference type="Google" id="ProtNLM"/>
    </source>
</evidence>
<feature type="transmembrane region" description="Helical" evidence="8">
    <location>
        <begin position="57"/>
        <end position="82"/>
    </location>
</feature>
<evidence type="ECO:0000256" key="4">
    <source>
        <dbReference type="ARBA" id="ARBA00022692"/>
    </source>
</evidence>
<comment type="subcellular location">
    <subcellularLocation>
        <location evidence="1">Cell membrane</location>
        <topology evidence="1">Multi-pass membrane protein</topology>
    </subcellularLocation>
</comment>
<dbReference type="Proteomes" id="UP000244932">
    <property type="component" value="Unassembled WGS sequence"/>
</dbReference>
<dbReference type="AlphaFoldDB" id="A0A2R8A842"/>
<keyword evidence="3" id="KW-1003">Cell membrane</keyword>
<proteinExistence type="inferred from homology"/>
<evidence type="ECO:0000256" key="8">
    <source>
        <dbReference type="SAM" id="Phobius"/>
    </source>
</evidence>
<evidence type="ECO:0000256" key="5">
    <source>
        <dbReference type="ARBA" id="ARBA00022960"/>
    </source>
</evidence>
<gene>
    <name evidence="9" type="ORF">POI8812_00496</name>
</gene>
<evidence type="ECO:0000256" key="2">
    <source>
        <dbReference type="ARBA" id="ARBA00007776"/>
    </source>
</evidence>
<protein>
    <recommendedName>
        <fullName evidence="11">Rod shape-determining protein MreD</fullName>
    </recommendedName>
</protein>
<evidence type="ECO:0000313" key="10">
    <source>
        <dbReference type="Proteomes" id="UP000244932"/>
    </source>
</evidence>
<evidence type="ECO:0000256" key="1">
    <source>
        <dbReference type="ARBA" id="ARBA00004651"/>
    </source>
</evidence>
<keyword evidence="10" id="KW-1185">Reference proteome</keyword>
<dbReference type="GO" id="GO:0005886">
    <property type="term" value="C:plasma membrane"/>
    <property type="evidence" value="ECO:0007669"/>
    <property type="project" value="UniProtKB-SubCell"/>
</dbReference>
<dbReference type="EMBL" id="OMKW01000001">
    <property type="protein sequence ID" value="SPF28198.1"/>
    <property type="molecule type" value="Genomic_DNA"/>
</dbReference>
<dbReference type="Pfam" id="PF04093">
    <property type="entry name" value="MreD"/>
    <property type="match status" value="1"/>
</dbReference>
<dbReference type="GO" id="GO:0008360">
    <property type="term" value="P:regulation of cell shape"/>
    <property type="evidence" value="ECO:0007669"/>
    <property type="project" value="UniProtKB-KW"/>
</dbReference>